<dbReference type="GO" id="GO:0031647">
    <property type="term" value="P:regulation of protein stability"/>
    <property type="evidence" value="ECO:0007669"/>
    <property type="project" value="UniProtKB-UniRule"/>
</dbReference>
<sequence length="442" mass="51568">MISLFDWYDQDTSDLHYSLKAAGYDMPTIVLDETGFLPDDVMSPYSYYAQWSKEGKACYFNEVPVDAYEEIAGNNNEASVLVDNQPKAKIYFQSPGSSERIVKEVLWHRLGEESQWIARDYYNQYGFRYAQVIYAKNNIPAFKHFYHQNGEIVITENLLVGKTILNENKKIRIFERKIDFIKYFLQEAGLANESILYNTLSNSFLVTLELPRSQREDVLFWHEKLNNVHEVPGNMNFILDGNSATTKIYFQINEDYQAIKALNQSRYQMINYIGTTYPIARQNHHQKEILIMTNSDQIESLKILVENLPNYHFSIAALTEMSSVLMDYQKYDNVHLYPNVAPKVIEELFDKADIYLDINYANEILNAVRRAFEQNMVIFSFNQTIHQTKYIAKEHIYDATDTEKMISAIQHLDFSQALEKQLQAAGQMESVQFKKIFEGDKE</sequence>
<keyword evidence="2 4" id="KW-1003">Cell membrane</keyword>
<comment type="function">
    <text evidence="4">Required for polymorphic O-glycosylation of the serine-rich repeat protein in this bacteria. A stabilizing protein that is part of the accessory SecA2/SecY2 system specifically required to export serine-rich repeat cell wall proteins usually encoded upstream in the same operon. The GtfA-GtfB complex adds GlcNAc from UDP-GlcNAc to the substrate protein, attaching the first sugar residue. Stabilizes the glycosylation activity of GtfA. Has no N-acetylglucosaminyl transferase activity on its own.</text>
</comment>
<dbReference type="AlphaFoldDB" id="A0A200HQX2"/>
<dbReference type="Proteomes" id="UP000196503">
    <property type="component" value="Unassembled WGS sequence"/>
</dbReference>
<comment type="similarity">
    <text evidence="4">Belongs to the GtfB family.</text>
</comment>
<evidence type="ECO:0000313" key="6">
    <source>
        <dbReference type="Proteomes" id="UP000196503"/>
    </source>
</evidence>
<comment type="subunit">
    <text evidence="4">Forms a heterotetramer with 2 subunits each of GtfA and GtfB. Part of the accessory SecA2/SecY2 protein translocation apparatus.</text>
</comment>
<evidence type="ECO:0000313" key="5">
    <source>
        <dbReference type="EMBL" id="OUZ15058.1"/>
    </source>
</evidence>
<keyword evidence="3 4" id="KW-0472">Membrane</keyword>
<dbReference type="HAMAP" id="MF_01473">
    <property type="entry name" value="GtfB"/>
    <property type="match status" value="1"/>
</dbReference>
<organism evidence="5 6">
    <name type="scientific">Enterococcus cecorum</name>
    <dbReference type="NCBI Taxonomy" id="44008"/>
    <lineage>
        <taxon>Bacteria</taxon>
        <taxon>Bacillati</taxon>
        <taxon>Bacillota</taxon>
        <taxon>Bacilli</taxon>
        <taxon>Lactobacillales</taxon>
        <taxon>Enterococcaceae</taxon>
        <taxon>Enterococcus</taxon>
    </lineage>
</organism>
<reference evidence="5 6" key="1">
    <citation type="submission" date="2017-05" db="EMBL/GenBank/DDBJ databases">
        <title>The Genome Sequence of Enterococcus faecium 2D5_DIV0622.</title>
        <authorList>
            <consortium name="The Broad Institute Genomics Platform"/>
            <consortium name="The Broad Institute Genomic Center for Infectious Diseases"/>
            <person name="Earl A."/>
            <person name="Manson A."/>
            <person name="Schwartman J."/>
            <person name="Gilmore M."/>
            <person name="Abouelleil A."/>
            <person name="Cao P."/>
            <person name="Chapman S."/>
            <person name="Cusick C."/>
            <person name="Shea T."/>
            <person name="Young S."/>
            <person name="Neafsey D."/>
            <person name="Nusbaum C."/>
            <person name="Birren B."/>
        </authorList>
    </citation>
    <scope>NUCLEOTIDE SEQUENCE [LARGE SCALE GENOMIC DNA]</scope>
    <source>
        <strain evidence="5 6">2D5_DIV0622</strain>
    </source>
</reference>
<dbReference type="GO" id="GO:0017122">
    <property type="term" value="C:protein N-acetylglucosaminyltransferase complex"/>
    <property type="evidence" value="ECO:0007669"/>
    <property type="project" value="UniProtKB-UniRule"/>
</dbReference>
<evidence type="ECO:0000256" key="2">
    <source>
        <dbReference type="ARBA" id="ARBA00022475"/>
    </source>
</evidence>
<evidence type="ECO:0000256" key="3">
    <source>
        <dbReference type="ARBA" id="ARBA00023136"/>
    </source>
</evidence>
<accession>A0A200HQX2</accession>
<dbReference type="GO" id="GO:0005886">
    <property type="term" value="C:plasma membrane"/>
    <property type="evidence" value="ECO:0007669"/>
    <property type="project" value="UniProtKB-SubCell"/>
</dbReference>
<dbReference type="InterPro" id="IPR014268">
    <property type="entry name" value="GtfB"/>
</dbReference>
<protein>
    <recommendedName>
        <fullName evidence="4">UDP-N-acetylglucosamine--peptide N-acetylglucosaminyltransferase stabilizing protein GtfB</fullName>
    </recommendedName>
    <alternativeName>
        <fullName evidence="4">Glycosyltransferase stabilizing protein GtfB</fullName>
    </alternativeName>
</protein>
<comment type="subcellular location">
    <subcellularLocation>
        <location evidence="4">Cell membrane</location>
        <topology evidence="4">Peripheral membrane protein</topology>
    </subcellularLocation>
</comment>
<dbReference type="UniPathway" id="UPA00378"/>
<evidence type="ECO:0000256" key="4">
    <source>
        <dbReference type="HAMAP-Rule" id="MF_01473"/>
    </source>
</evidence>
<name>A0A200HQX2_9ENTE</name>
<keyword evidence="5" id="KW-0808">Transferase</keyword>
<comment type="caution">
    <text evidence="5">The sequence shown here is derived from an EMBL/GenBank/DDBJ whole genome shotgun (WGS) entry which is preliminary data.</text>
</comment>
<dbReference type="RefSeq" id="WP_087663696.1">
    <property type="nucleotide sequence ID" value="NZ_NIBL01000003.1"/>
</dbReference>
<proteinExistence type="inferred from homology"/>
<evidence type="ECO:0000256" key="1">
    <source>
        <dbReference type="ARBA" id="ARBA00004922"/>
    </source>
</evidence>
<dbReference type="GO" id="GO:0016740">
    <property type="term" value="F:transferase activity"/>
    <property type="evidence" value="ECO:0007669"/>
    <property type="project" value="UniProtKB-KW"/>
</dbReference>
<comment type="pathway">
    <text evidence="1 4">Protein modification; protein glycosylation.</text>
</comment>
<dbReference type="NCBIfam" id="TIGR02919">
    <property type="entry name" value="accessory Sec system glycosylation chaperone GtfB"/>
    <property type="match status" value="1"/>
</dbReference>
<dbReference type="EMBL" id="NIBL01000003">
    <property type="protein sequence ID" value="OUZ15058.1"/>
    <property type="molecule type" value="Genomic_DNA"/>
</dbReference>
<gene>
    <name evidence="4" type="primary">gtfB</name>
    <name evidence="5" type="ORF">A5869_002165</name>
</gene>